<organism evidence="1 2">
    <name type="scientific">Leptidea sinapis</name>
    <dbReference type="NCBI Taxonomy" id="189913"/>
    <lineage>
        <taxon>Eukaryota</taxon>
        <taxon>Metazoa</taxon>
        <taxon>Ecdysozoa</taxon>
        <taxon>Arthropoda</taxon>
        <taxon>Hexapoda</taxon>
        <taxon>Insecta</taxon>
        <taxon>Pterygota</taxon>
        <taxon>Neoptera</taxon>
        <taxon>Endopterygota</taxon>
        <taxon>Lepidoptera</taxon>
        <taxon>Glossata</taxon>
        <taxon>Ditrysia</taxon>
        <taxon>Papilionoidea</taxon>
        <taxon>Pieridae</taxon>
        <taxon>Dismorphiinae</taxon>
        <taxon>Leptidea</taxon>
    </lineage>
</organism>
<gene>
    <name evidence="1" type="ORF">LSINAPIS_LOCUS4725</name>
</gene>
<dbReference type="AlphaFoldDB" id="A0A5E4Q3W8"/>
<sequence length="78" mass="9323">MMSKEMDGDEPFIYRLNDNGSGPSLLVKFMNHIPKGGSICRKDSLSRLLRCMRRIHGSIYDFRYVYYLHHHVWIYVRT</sequence>
<protein>
    <submittedName>
        <fullName evidence="1">Uncharacterized protein</fullName>
    </submittedName>
</protein>
<proteinExistence type="predicted"/>
<dbReference type="EMBL" id="FZQP02001238">
    <property type="protein sequence ID" value="VVC92234.1"/>
    <property type="molecule type" value="Genomic_DNA"/>
</dbReference>
<evidence type="ECO:0000313" key="1">
    <source>
        <dbReference type="EMBL" id="VVC92234.1"/>
    </source>
</evidence>
<evidence type="ECO:0000313" key="2">
    <source>
        <dbReference type="Proteomes" id="UP000324832"/>
    </source>
</evidence>
<name>A0A5E4Q3W8_9NEOP</name>
<dbReference type="Proteomes" id="UP000324832">
    <property type="component" value="Unassembled WGS sequence"/>
</dbReference>
<reference evidence="1 2" key="1">
    <citation type="submission" date="2017-07" db="EMBL/GenBank/DDBJ databases">
        <authorList>
            <person name="Talla V."/>
            <person name="Backstrom N."/>
        </authorList>
    </citation>
    <scope>NUCLEOTIDE SEQUENCE [LARGE SCALE GENOMIC DNA]</scope>
</reference>
<accession>A0A5E4Q3W8</accession>
<keyword evidence="2" id="KW-1185">Reference proteome</keyword>